<reference evidence="1" key="1">
    <citation type="journal article" date="2023" name="G3 (Bethesda)">
        <title>A reference genome for the long-term kleptoplast-retaining sea slug Elysia crispata morphotype clarki.</title>
        <authorList>
            <person name="Eastman K.E."/>
            <person name="Pendleton A.L."/>
            <person name="Shaikh M.A."/>
            <person name="Suttiyut T."/>
            <person name="Ogas R."/>
            <person name="Tomko P."/>
            <person name="Gavelis G."/>
            <person name="Widhalm J.R."/>
            <person name="Wisecaver J.H."/>
        </authorList>
    </citation>
    <scope>NUCLEOTIDE SEQUENCE</scope>
    <source>
        <strain evidence="1">ECLA1</strain>
    </source>
</reference>
<dbReference type="AlphaFoldDB" id="A0AAE1A4L8"/>
<gene>
    <name evidence="1" type="ORF">RRG08_020132</name>
</gene>
<proteinExistence type="predicted"/>
<name>A0AAE1A4L8_9GAST</name>
<dbReference type="Proteomes" id="UP001283361">
    <property type="component" value="Unassembled WGS sequence"/>
</dbReference>
<evidence type="ECO:0000313" key="1">
    <source>
        <dbReference type="EMBL" id="KAK3781193.1"/>
    </source>
</evidence>
<evidence type="ECO:0000313" key="2">
    <source>
        <dbReference type="Proteomes" id="UP001283361"/>
    </source>
</evidence>
<keyword evidence="2" id="KW-1185">Reference proteome</keyword>
<organism evidence="1 2">
    <name type="scientific">Elysia crispata</name>
    <name type="common">lettuce slug</name>
    <dbReference type="NCBI Taxonomy" id="231223"/>
    <lineage>
        <taxon>Eukaryota</taxon>
        <taxon>Metazoa</taxon>
        <taxon>Spiralia</taxon>
        <taxon>Lophotrochozoa</taxon>
        <taxon>Mollusca</taxon>
        <taxon>Gastropoda</taxon>
        <taxon>Heterobranchia</taxon>
        <taxon>Euthyneura</taxon>
        <taxon>Panpulmonata</taxon>
        <taxon>Sacoglossa</taxon>
        <taxon>Placobranchoidea</taxon>
        <taxon>Plakobranchidae</taxon>
        <taxon>Elysia</taxon>
    </lineage>
</organism>
<accession>A0AAE1A4L8</accession>
<comment type="caution">
    <text evidence="1">The sequence shown here is derived from an EMBL/GenBank/DDBJ whole genome shotgun (WGS) entry which is preliminary data.</text>
</comment>
<protein>
    <submittedName>
        <fullName evidence="1">Uncharacterized protein</fullName>
    </submittedName>
</protein>
<dbReference type="EMBL" id="JAWDGP010002657">
    <property type="protein sequence ID" value="KAK3781193.1"/>
    <property type="molecule type" value="Genomic_DNA"/>
</dbReference>
<sequence>MLSSSLDFLAALAGLHSTGSIFAMLVQNEKKRWLKEPVDAVTVHTKVTSAFLTRASSAGQFDRCTIHIPRSMVTCKQRLESRADPCLATETLEKPQNTGQGETLLGLTPEAKLTSRNLIRHEVQSDKAQLNFPRCPSSRPSLLQRYSKLWSLRQASSSNTREIKQTYAKLNRIV</sequence>